<dbReference type="OrthoDB" id="32195at2"/>
<dbReference type="GO" id="GO:0003886">
    <property type="term" value="F:DNA (cytosine-5-)-methyltransferase activity"/>
    <property type="evidence" value="ECO:0007669"/>
    <property type="project" value="UniProtKB-EC"/>
</dbReference>
<keyword evidence="9" id="KW-1185">Reference proteome</keyword>
<dbReference type="GO" id="GO:0032259">
    <property type="term" value="P:methylation"/>
    <property type="evidence" value="ECO:0007669"/>
    <property type="project" value="UniProtKB-KW"/>
</dbReference>
<accession>A0A2T2YF87</accession>
<gene>
    <name evidence="8" type="ORF">AHMF7605_11960</name>
</gene>
<dbReference type="PROSITE" id="PS51679">
    <property type="entry name" value="SAM_MT_C5"/>
    <property type="match status" value="1"/>
</dbReference>
<keyword evidence="3 7" id="KW-0808">Transferase</keyword>
<dbReference type="RefSeq" id="WP_106929611.1">
    <property type="nucleotide sequence ID" value="NZ_PYFT01000001.1"/>
</dbReference>
<name>A0A2T2YF87_9BACT</name>
<proteinExistence type="inferred from homology"/>
<keyword evidence="5" id="KW-0680">Restriction system</keyword>
<comment type="catalytic activity">
    <reaction evidence="6">
        <text>a 2'-deoxycytidine in DNA + S-adenosyl-L-methionine = a 5-methyl-2'-deoxycytidine in DNA + S-adenosyl-L-homocysteine + H(+)</text>
        <dbReference type="Rhea" id="RHEA:13681"/>
        <dbReference type="Rhea" id="RHEA-COMP:11369"/>
        <dbReference type="Rhea" id="RHEA-COMP:11370"/>
        <dbReference type="ChEBI" id="CHEBI:15378"/>
        <dbReference type="ChEBI" id="CHEBI:57856"/>
        <dbReference type="ChEBI" id="CHEBI:59789"/>
        <dbReference type="ChEBI" id="CHEBI:85452"/>
        <dbReference type="ChEBI" id="CHEBI:85454"/>
        <dbReference type="EC" id="2.1.1.37"/>
    </reaction>
</comment>
<dbReference type="InterPro" id="IPR001525">
    <property type="entry name" value="C5_MeTfrase"/>
</dbReference>
<dbReference type="PANTHER" id="PTHR46098">
    <property type="entry name" value="TRNA (CYTOSINE(38)-C(5))-METHYLTRANSFERASE"/>
    <property type="match status" value="1"/>
</dbReference>
<dbReference type="Proteomes" id="UP000240357">
    <property type="component" value="Unassembled WGS sequence"/>
</dbReference>
<feature type="active site" evidence="7">
    <location>
        <position position="69"/>
    </location>
</feature>
<reference evidence="8 9" key="1">
    <citation type="submission" date="2018-03" db="EMBL/GenBank/DDBJ databases">
        <title>Adhaeribacter sp. HMF7605 Genome sequencing and assembly.</title>
        <authorList>
            <person name="Kang H."/>
            <person name="Kang J."/>
            <person name="Cha I."/>
            <person name="Kim H."/>
            <person name="Joh K."/>
        </authorList>
    </citation>
    <scope>NUCLEOTIDE SEQUENCE [LARGE SCALE GENOMIC DNA]</scope>
    <source>
        <strain evidence="8 9">HMF7605</strain>
    </source>
</reference>
<keyword evidence="2 7" id="KW-0489">Methyltransferase</keyword>
<comment type="similarity">
    <text evidence="7">Belongs to the class I-like SAM-binding methyltransferase superfamily. C5-methyltransferase family.</text>
</comment>
<protein>
    <recommendedName>
        <fullName evidence="1">DNA (cytosine-5-)-methyltransferase</fullName>
        <ecNumber evidence="1">2.1.1.37</ecNumber>
    </recommendedName>
</protein>
<dbReference type="GO" id="GO:0009307">
    <property type="term" value="P:DNA restriction-modification system"/>
    <property type="evidence" value="ECO:0007669"/>
    <property type="project" value="UniProtKB-KW"/>
</dbReference>
<evidence type="ECO:0000256" key="1">
    <source>
        <dbReference type="ARBA" id="ARBA00011975"/>
    </source>
</evidence>
<dbReference type="Gene3D" id="3.40.50.150">
    <property type="entry name" value="Vaccinia Virus protein VP39"/>
    <property type="match status" value="1"/>
</dbReference>
<evidence type="ECO:0000256" key="2">
    <source>
        <dbReference type="ARBA" id="ARBA00022603"/>
    </source>
</evidence>
<dbReference type="InterPro" id="IPR029063">
    <property type="entry name" value="SAM-dependent_MTases_sf"/>
</dbReference>
<evidence type="ECO:0000313" key="8">
    <source>
        <dbReference type="EMBL" id="PSR54186.1"/>
    </source>
</evidence>
<dbReference type="PANTHER" id="PTHR46098:SF1">
    <property type="entry name" value="TRNA (CYTOSINE(38)-C(5))-METHYLTRANSFERASE"/>
    <property type="match status" value="1"/>
</dbReference>
<evidence type="ECO:0000256" key="4">
    <source>
        <dbReference type="ARBA" id="ARBA00022691"/>
    </source>
</evidence>
<dbReference type="EC" id="2.1.1.37" evidence="1"/>
<dbReference type="InterPro" id="IPR050750">
    <property type="entry name" value="C5-MTase"/>
</dbReference>
<dbReference type="AlphaFoldDB" id="A0A2T2YF87"/>
<dbReference type="Pfam" id="PF00145">
    <property type="entry name" value="DNA_methylase"/>
    <property type="match status" value="1"/>
</dbReference>
<evidence type="ECO:0000313" key="9">
    <source>
        <dbReference type="Proteomes" id="UP000240357"/>
    </source>
</evidence>
<evidence type="ECO:0000256" key="7">
    <source>
        <dbReference type="PROSITE-ProRule" id="PRU01016"/>
    </source>
</evidence>
<dbReference type="SUPFAM" id="SSF53335">
    <property type="entry name" value="S-adenosyl-L-methionine-dependent methyltransferases"/>
    <property type="match status" value="1"/>
</dbReference>
<evidence type="ECO:0000256" key="3">
    <source>
        <dbReference type="ARBA" id="ARBA00022679"/>
    </source>
</evidence>
<dbReference type="EMBL" id="PYFT01000001">
    <property type="protein sequence ID" value="PSR54186.1"/>
    <property type="molecule type" value="Genomic_DNA"/>
</dbReference>
<keyword evidence="4 7" id="KW-0949">S-adenosyl-L-methionine</keyword>
<sequence>MTHGALFNGIAGFPLAAAWAGIPTSWTVEIDEFCNKQSKRHFPDAIQFTDIRTASNLPYVDIISGGDPCQPHSVSGKKKGEADIRYLWPEMYCIVKETRPNWVINENVTGSILNGVLDTKISNLEDANYTCWPPLIIPASAIGAFHQRKRVWLIAYSNAQRRKRVLHNNPRSSIEETRPEYPLDSQGNAFLQFEERVGQPAVFGFPHGISDAVAQLAAYGNAIDPRIAYEIFKAIMQLEKSGEEYTGGRL</sequence>
<evidence type="ECO:0000256" key="5">
    <source>
        <dbReference type="ARBA" id="ARBA00022747"/>
    </source>
</evidence>
<evidence type="ECO:0000256" key="6">
    <source>
        <dbReference type="ARBA" id="ARBA00047422"/>
    </source>
</evidence>
<organism evidence="8 9">
    <name type="scientific">Adhaeribacter arboris</name>
    <dbReference type="NCBI Taxonomy" id="2072846"/>
    <lineage>
        <taxon>Bacteria</taxon>
        <taxon>Pseudomonadati</taxon>
        <taxon>Bacteroidota</taxon>
        <taxon>Cytophagia</taxon>
        <taxon>Cytophagales</taxon>
        <taxon>Hymenobacteraceae</taxon>
        <taxon>Adhaeribacter</taxon>
    </lineage>
</organism>
<comment type="caution">
    <text evidence="8">The sequence shown here is derived from an EMBL/GenBank/DDBJ whole genome shotgun (WGS) entry which is preliminary data.</text>
</comment>